<dbReference type="SUPFAM" id="SSF49313">
    <property type="entry name" value="Cadherin-like"/>
    <property type="match status" value="1"/>
</dbReference>
<name>A0AAV4XCA0_CAEEX</name>
<protein>
    <submittedName>
        <fullName evidence="1">Cadherin-related tumor suppressor</fullName>
    </submittedName>
</protein>
<dbReference type="InterPro" id="IPR015919">
    <property type="entry name" value="Cadherin-like_sf"/>
</dbReference>
<dbReference type="CDD" id="cd11304">
    <property type="entry name" value="Cadherin_repeat"/>
    <property type="match status" value="1"/>
</dbReference>
<dbReference type="GO" id="GO:0016020">
    <property type="term" value="C:membrane"/>
    <property type="evidence" value="ECO:0007669"/>
    <property type="project" value="InterPro"/>
</dbReference>
<evidence type="ECO:0000313" key="2">
    <source>
        <dbReference type="Proteomes" id="UP001054945"/>
    </source>
</evidence>
<proteinExistence type="predicted"/>
<accession>A0AAV4XCA0</accession>
<sequence length="101" mass="11054">MTTPQPSFQWMLVCCLAGMEKGYKIMTLSASDPDANNNGMVTYELKVVTRPSSAWTDCRLANRPGSKVTIIGTLRNSDGPVFESSEYTGSVLRTSQWAPVC</sequence>
<dbReference type="Proteomes" id="UP001054945">
    <property type="component" value="Unassembled WGS sequence"/>
</dbReference>
<organism evidence="1 2">
    <name type="scientific">Caerostris extrusa</name>
    <name type="common">Bark spider</name>
    <name type="synonym">Caerostris bankana</name>
    <dbReference type="NCBI Taxonomy" id="172846"/>
    <lineage>
        <taxon>Eukaryota</taxon>
        <taxon>Metazoa</taxon>
        <taxon>Ecdysozoa</taxon>
        <taxon>Arthropoda</taxon>
        <taxon>Chelicerata</taxon>
        <taxon>Arachnida</taxon>
        <taxon>Araneae</taxon>
        <taxon>Araneomorphae</taxon>
        <taxon>Entelegynae</taxon>
        <taxon>Araneoidea</taxon>
        <taxon>Araneidae</taxon>
        <taxon>Caerostris</taxon>
    </lineage>
</organism>
<dbReference type="EMBL" id="BPLR01000026">
    <property type="protein sequence ID" value="GIY91590.1"/>
    <property type="molecule type" value="Genomic_DNA"/>
</dbReference>
<evidence type="ECO:0000313" key="1">
    <source>
        <dbReference type="EMBL" id="GIY91590.1"/>
    </source>
</evidence>
<gene>
    <name evidence="1" type="primary">ft_2</name>
    <name evidence="1" type="ORF">CEXT_19221</name>
</gene>
<dbReference type="AlphaFoldDB" id="A0AAV4XCA0"/>
<reference evidence="1 2" key="1">
    <citation type="submission" date="2021-06" db="EMBL/GenBank/DDBJ databases">
        <title>Caerostris extrusa draft genome.</title>
        <authorList>
            <person name="Kono N."/>
            <person name="Arakawa K."/>
        </authorList>
    </citation>
    <scope>NUCLEOTIDE SEQUENCE [LARGE SCALE GENOMIC DNA]</scope>
</reference>
<keyword evidence="2" id="KW-1185">Reference proteome</keyword>
<comment type="caution">
    <text evidence="1">The sequence shown here is derived from an EMBL/GenBank/DDBJ whole genome shotgun (WGS) entry which is preliminary data.</text>
</comment>
<dbReference type="GO" id="GO:0005509">
    <property type="term" value="F:calcium ion binding"/>
    <property type="evidence" value="ECO:0007669"/>
    <property type="project" value="InterPro"/>
</dbReference>